<keyword evidence="2 3" id="KW-0012">Acyltransferase</keyword>
<dbReference type="InterPro" id="IPR003996">
    <property type="entry name" value="RTX_toxin-activating_protC_bac"/>
</dbReference>
<comment type="similarity">
    <text evidence="1 2">Belongs to the RTX toxin acyltransferase family.</text>
</comment>
<dbReference type="GO" id="GO:0016746">
    <property type="term" value="F:acyltransferase activity"/>
    <property type="evidence" value="ECO:0007669"/>
    <property type="project" value="UniProtKB-UniRule"/>
</dbReference>
<gene>
    <name evidence="3" type="ORF">CEQ51_02980</name>
</gene>
<comment type="function">
    <text evidence="2">Involved in fatty acylation of protoxin at internal lysine residues, thereby converting it to the active toxin.</text>
</comment>
<evidence type="ECO:0000313" key="3">
    <source>
        <dbReference type="EMBL" id="AXA59078.1"/>
    </source>
</evidence>
<dbReference type="KEGG" id="pthv:CE140_03670"/>
<dbReference type="AlphaFoldDB" id="A0A2Z4Z670"/>
<dbReference type="Pfam" id="PF02794">
    <property type="entry name" value="HlyC"/>
    <property type="match status" value="1"/>
</dbReference>
<dbReference type="GO" id="GO:0009404">
    <property type="term" value="P:toxin metabolic process"/>
    <property type="evidence" value="ECO:0007669"/>
    <property type="project" value="UniProtKB-UniRule"/>
</dbReference>
<keyword evidence="4" id="KW-1185">Reference proteome</keyword>
<name>A0A2Z4Z670_9PSED</name>
<keyword evidence="2 3" id="KW-0808">Transferase</keyword>
<evidence type="ECO:0000313" key="4">
    <source>
        <dbReference type="Proteomes" id="UP000251666"/>
    </source>
</evidence>
<comment type="subcellular location">
    <subcellularLocation>
        <location evidence="2">Cytoplasm</location>
    </subcellularLocation>
</comment>
<dbReference type="EMBL" id="CP022202">
    <property type="protein sequence ID" value="AXA59078.1"/>
    <property type="molecule type" value="Genomic_DNA"/>
</dbReference>
<organism evidence="3 4">
    <name type="scientific">Pseudomonas thivervalensis</name>
    <dbReference type="NCBI Taxonomy" id="86265"/>
    <lineage>
        <taxon>Bacteria</taxon>
        <taxon>Pseudomonadati</taxon>
        <taxon>Pseudomonadota</taxon>
        <taxon>Gammaproteobacteria</taxon>
        <taxon>Pseudomonadales</taxon>
        <taxon>Pseudomonadaceae</taxon>
        <taxon>Pseudomonas</taxon>
    </lineage>
</organism>
<keyword evidence="2" id="KW-0963">Cytoplasm</keyword>
<proteinExistence type="inferred from homology"/>
<sequence length="137" mass="15844">MFMCSRSHTFQMRTLHFWLVPAIDHQQIVFFFDSTARPMGYVTWAYLAPDAEQRMLTDPNFLLHPSEWNEGGRTWIIDFCFPSGGAKDAISTLKTIFRRNNIPQVFWARRNFDFTIKKTGCYSLSKSSTDGLSVSTS</sequence>
<evidence type="ECO:0000256" key="2">
    <source>
        <dbReference type="RuleBase" id="RU368102"/>
    </source>
</evidence>
<reference evidence="4" key="1">
    <citation type="journal article" date="2021" name="Front. Microbiol.">
        <title>Genomic Analysis of the 1-Aminocyclopropane-1-Carboxylate Deaminase-Producing Pseudomonas thivervalensis SC5 Reveals Its Multifaceted Roles in Soil and in Beneficial Interactions With Plants.</title>
        <authorList>
            <person name="Nascimento F.X."/>
            <person name="Uron P."/>
            <person name="Glick B.R."/>
            <person name="Giachini A."/>
            <person name="Rossi M.J."/>
        </authorList>
    </citation>
    <scope>NUCLEOTIDE SEQUENCE [LARGE SCALE GENOMIC DNA]</scope>
    <source>
        <strain evidence="4">PLM3</strain>
    </source>
</reference>
<dbReference type="Proteomes" id="UP000251666">
    <property type="component" value="Chromosome"/>
</dbReference>
<dbReference type="GO" id="GO:0031640">
    <property type="term" value="P:killing of cells of another organism"/>
    <property type="evidence" value="ECO:0007669"/>
    <property type="project" value="UniProtKB-KW"/>
</dbReference>
<evidence type="ECO:0000256" key="1">
    <source>
        <dbReference type="ARBA" id="ARBA00005686"/>
    </source>
</evidence>
<accession>A0A2Z4Z670</accession>
<keyword evidence="2" id="KW-0204">Cytolysis</keyword>
<protein>
    <recommendedName>
        <fullName evidence="2">RTX toxin-activating lysine-acyltransferase</fullName>
        <ecNumber evidence="2">2.3.1.-</ecNumber>
    </recommendedName>
</protein>
<dbReference type="GO" id="GO:0005737">
    <property type="term" value="C:cytoplasm"/>
    <property type="evidence" value="ECO:0007669"/>
    <property type="project" value="UniProtKB-SubCell"/>
</dbReference>
<dbReference type="EC" id="2.3.1.-" evidence="2"/>